<protein>
    <submittedName>
        <fullName evidence="5">Winged helix-turn-helix transcriptional regulator</fullName>
    </submittedName>
</protein>
<evidence type="ECO:0000256" key="2">
    <source>
        <dbReference type="ARBA" id="ARBA00023125"/>
    </source>
</evidence>
<reference evidence="5 6" key="1">
    <citation type="journal article" date="2022" name="Int. J. Syst. Evol. Microbiol.">
        <title>Pseudomonas petroselini sp. nov., a pathogen causing bacterial rot of parsley in Japan.</title>
        <authorList>
            <person name="Sawada H."/>
            <person name="Fujikawa T."/>
            <person name="Osada S."/>
            <person name="Satou M."/>
        </authorList>
    </citation>
    <scope>NUCLEOTIDE SEQUENCE [LARGE SCALE GENOMIC DNA]</scope>
    <source>
        <strain evidence="5 6">MAFF 311096</strain>
    </source>
</reference>
<dbReference type="SUPFAM" id="SSF46785">
    <property type="entry name" value="Winged helix' DNA-binding domain"/>
    <property type="match status" value="1"/>
</dbReference>
<keyword evidence="6" id="KW-1185">Reference proteome</keyword>
<keyword evidence="2" id="KW-0238">DNA-binding</keyword>
<evidence type="ECO:0000259" key="4">
    <source>
        <dbReference type="PROSITE" id="PS51118"/>
    </source>
</evidence>
<evidence type="ECO:0000256" key="3">
    <source>
        <dbReference type="ARBA" id="ARBA00023163"/>
    </source>
</evidence>
<dbReference type="InterPro" id="IPR036527">
    <property type="entry name" value="SCP2_sterol-bd_dom_sf"/>
</dbReference>
<gene>
    <name evidence="5" type="ORF">LRQ20_17195</name>
</gene>
<dbReference type="Gene3D" id="1.10.10.10">
    <property type="entry name" value="Winged helix-like DNA-binding domain superfamily/Winged helix DNA-binding domain"/>
    <property type="match status" value="1"/>
</dbReference>
<comment type="caution">
    <text evidence="5">The sequence shown here is derived from an EMBL/GenBank/DDBJ whole genome shotgun (WGS) entry which is preliminary data.</text>
</comment>
<name>A0ABS8QWQ7_9PSED</name>
<dbReference type="Gene3D" id="3.30.1050.10">
    <property type="entry name" value="SCP2 sterol-binding domain"/>
    <property type="match status" value="1"/>
</dbReference>
<keyword evidence="1" id="KW-0805">Transcription regulation</keyword>
<reference evidence="5 6" key="2">
    <citation type="journal article" date="2023" name="Plant Pathol.">
        <title>Dismantling and reorganizing Pseudomonas marginalis sensu#lato.</title>
        <authorList>
            <person name="Sawada H."/>
            <person name="Fujikawa T."/>
            <person name="Satou M."/>
        </authorList>
    </citation>
    <scope>NUCLEOTIDE SEQUENCE [LARGE SCALE GENOMIC DNA]</scope>
    <source>
        <strain evidence="5 6">MAFF 311096</strain>
    </source>
</reference>
<dbReference type="InterPro" id="IPR002577">
    <property type="entry name" value="HTH_HxlR"/>
</dbReference>
<accession>A0ABS8QWQ7</accession>
<sequence>MLNKTYGQLCPIARSLDVLGERWTLLVLRELLLGPKRFKELLAVLPAMGTNRLSARLKVLVDNGIAKPATAPMAAYELTELGEQLRKPLLALGLWGLSLPVDERIDPATARAELIALSLTGIGRSDASAELCATYEFHVGEEVFHIRVDDSEMLARSGNAPLADVVIHCDLNTFMALVLRQILPADALREGRVHLPHTQLETFEQLFQVLEFNPENLPDTLLAALPHSSLAGTPNEN</sequence>
<dbReference type="InterPro" id="IPR036388">
    <property type="entry name" value="WH-like_DNA-bd_sf"/>
</dbReference>
<dbReference type="RefSeq" id="WP_231808881.1">
    <property type="nucleotide sequence ID" value="NZ_CP173614.1"/>
</dbReference>
<dbReference type="PANTHER" id="PTHR33204:SF18">
    <property type="entry name" value="TRANSCRIPTIONAL REGULATORY PROTEIN"/>
    <property type="match status" value="1"/>
</dbReference>
<dbReference type="SUPFAM" id="SSF55718">
    <property type="entry name" value="SCP-like"/>
    <property type="match status" value="1"/>
</dbReference>
<proteinExistence type="predicted"/>
<dbReference type="Proteomes" id="UP001154922">
    <property type="component" value="Unassembled WGS sequence"/>
</dbReference>
<dbReference type="PROSITE" id="PS51118">
    <property type="entry name" value="HTH_HXLR"/>
    <property type="match status" value="1"/>
</dbReference>
<dbReference type="Pfam" id="PF01638">
    <property type="entry name" value="HxlR"/>
    <property type="match status" value="1"/>
</dbReference>
<organism evidence="5 6">
    <name type="scientific">Pseudomonas petroselini</name>
    <dbReference type="NCBI Taxonomy" id="2899822"/>
    <lineage>
        <taxon>Bacteria</taxon>
        <taxon>Pseudomonadati</taxon>
        <taxon>Pseudomonadota</taxon>
        <taxon>Gammaproteobacteria</taxon>
        <taxon>Pseudomonadales</taxon>
        <taxon>Pseudomonadaceae</taxon>
        <taxon>Pseudomonas</taxon>
    </lineage>
</organism>
<evidence type="ECO:0000313" key="6">
    <source>
        <dbReference type="Proteomes" id="UP001154922"/>
    </source>
</evidence>
<dbReference type="EMBL" id="JAJOZI010000091">
    <property type="protein sequence ID" value="MCD7040053.1"/>
    <property type="molecule type" value="Genomic_DNA"/>
</dbReference>
<evidence type="ECO:0000256" key="1">
    <source>
        <dbReference type="ARBA" id="ARBA00023015"/>
    </source>
</evidence>
<evidence type="ECO:0000313" key="5">
    <source>
        <dbReference type="EMBL" id="MCD7040053.1"/>
    </source>
</evidence>
<dbReference type="InterPro" id="IPR036390">
    <property type="entry name" value="WH_DNA-bd_sf"/>
</dbReference>
<dbReference type="PANTHER" id="PTHR33204">
    <property type="entry name" value="TRANSCRIPTIONAL REGULATOR, MARR FAMILY"/>
    <property type="match status" value="1"/>
</dbReference>
<keyword evidence="3" id="KW-0804">Transcription</keyword>
<feature type="domain" description="HTH hxlR-type" evidence="4">
    <location>
        <begin position="10"/>
        <end position="104"/>
    </location>
</feature>